<dbReference type="AlphaFoldDB" id="A0A2P5HH93"/>
<evidence type="ECO:0000313" key="2">
    <source>
        <dbReference type="Proteomes" id="UP000094444"/>
    </source>
</evidence>
<dbReference type="OrthoDB" id="49511at2759"/>
<accession>A0A2P5HH93</accession>
<keyword evidence="2" id="KW-1185">Reference proteome</keyword>
<feature type="non-terminal residue" evidence="1">
    <location>
        <position position="1"/>
    </location>
</feature>
<protein>
    <submittedName>
        <fullName evidence="1">Uncharacterized protein</fullName>
    </submittedName>
</protein>
<dbReference type="STRING" id="158607.A0A2P5HH93"/>
<proteinExistence type="predicted"/>
<dbReference type="Proteomes" id="UP000094444">
    <property type="component" value="Unassembled WGS sequence"/>
</dbReference>
<dbReference type="EMBL" id="MAVT02002113">
    <property type="protein sequence ID" value="POS69621.1"/>
    <property type="molecule type" value="Genomic_DNA"/>
</dbReference>
<sequence>LEAAGSRTVSSGLGRFASAAQTWSATVSLLIAIVSFVRVEDDIFEQILDLLADELPRNEDARRALDAVNPDAVWLALYERDLVEPMTAPMLEGVAFSPVEKTGS</sequence>
<reference evidence="1" key="1">
    <citation type="submission" date="2017-09" db="EMBL/GenBank/DDBJ databases">
        <title>Polyketide synthases of a Diaporthe helianthi virulent isolate.</title>
        <authorList>
            <person name="Baroncelli R."/>
        </authorList>
    </citation>
    <scope>NUCLEOTIDE SEQUENCE [LARGE SCALE GENOMIC DNA]</scope>
    <source>
        <strain evidence="1">7/96</strain>
    </source>
</reference>
<organism evidence="1 2">
    <name type="scientific">Diaporthe helianthi</name>
    <dbReference type="NCBI Taxonomy" id="158607"/>
    <lineage>
        <taxon>Eukaryota</taxon>
        <taxon>Fungi</taxon>
        <taxon>Dikarya</taxon>
        <taxon>Ascomycota</taxon>
        <taxon>Pezizomycotina</taxon>
        <taxon>Sordariomycetes</taxon>
        <taxon>Sordariomycetidae</taxon>
        <taxon>Diaporthales</taxon>
        <taxon>Diaporthaceae</taxon>
        <taxon>Diaporthe</taxon>
    </lineage>
</organism>
<comment type="caution">
    <text evidence="1">The sequence shown here is derived from an EMBL/GenBank/DDBJ whole genome shotgun (WGS) entry which is preliminary data.</text>
</comment>
<name>A0A2P5HH93_DIAHE</name>
<gene>
    <name evidence="1" type="ORF">DHEL01_v211983</name>
</gene>
<evidence type="ECO:0000313" key="1">
    <source>
        <dbReference type="EMBL" id="POS69621.1"/>
    </source>
</evidence>
<dbReference type="InParanoid" id="A0A2P5HH93"/>